<dbReference type="InterPro" id="IPR018768">
    <property type="entry name" value="DUF2344"/>
</dbReference>
<organism evidence="2 3">
    <name type="scientific">Candidatus Tanganyikabacteria bacterium</name>
    <dbReference type="NCBI Taxonomy" id="2961651"/>
    <lineage>
        <taxon>Bacteria</taxon>
        <taxon>Bacillati</taxon>
        <taxon>Candidatus Sericytochromatia</taxon>
        <taxon>Candidatus Tanganyikabacteria</taxon>
    </lineage>
</organism>
<dbReference type="PANTHER" id="PTHR42731:SF1">
    <property type="entry name" value="RADICAL SAM DOMAIN PROTEIN"/>
    <property type="match status" value="1"/>
</dbReference>
<dbReference type="PANTHER" id="PTHR42731">
    <property type="entry name" value="SLL1084 PROTEIN"/>
    <property type="match status" value="1"/>
</dbReference>
<dbReference type="EMBL" id="VGJX01000361">
    <property type="protein sequence ID" value="MBM3274878.1"/>
    <property type="molecule type" value="Genomic_DNA"/>
</dbReference>
<gene>
    <name evidence="2" type="ORF">FJZ00_06980</name>
</gene>
<dbReference type="NCBIfam" id="TIGR03936">
    <property type="entry name" value="sam_1_link_chp"/>
    <property type="match status" value="1"/>
</dbReference>
<evidence type="ECO:0000259" key="1">
    <source>
        <dbReference type="SMART" id="SM00729"/>
    </source>
</evidence>
<dbReference type="InterPro" id="IPR023404">
    <property type="entry name" value="rSAM_horseshoe"/>
</dbReference>
<feature type="non-terminal residue" evidence="2">
    <location>
        <position position="1"/>
    </location>
</feature>
<feature type="domain" description="Elp3/MiaA/NifB-like radical SAM core" evidence="1">
    <location>
        <begin position="5"/>
        <end position="215"/>
    </location>
</feature>
<dbReference type="GO" id="GO:0051536">
    <property type="term" value="F:iron-sulfur cluster binding"/>
    <property type="evidence" value="ECO:0007669"/>
    <property type="project" value="InterPro"/>
</dbReference>
<dbReference type="InterPro" id="IPR006638">
    <property type="entry name" value="Elp3/MiaA/NifB-like_rSAM"/>
</dbReference>
<proteinExistence type="predicted"/>
<protein>
    <submittedName>
        <fullName evidence="2">DUF2344 domain-containing protein</fullName>
    </submittedName>
</protein>
<evidence type="ECO:0000313" key="3">
    <source>
        <dbReference type="Proteomes" id="UP000703893"/>
    </source>
</evidence>
<accession>A0A938BN17</accession>
<dbReference type="Proteomes" id="UP000703893">
    <property type="component" value="Unassembled WGS sequence"/>
</dbReference>
<reference evidence="2 3" key="1">
    <citation type="submission" date="2019-03" db="EMBL/GenBank/DDBJ databases">
        <title>Lake Tanganyika Metagenome-Assembled Genomes (MAGs).</title>
        <authorList>
            <person name="Tran P."/>
        </authorList>
    </citation>
    <scope>NUCLEOTIDE SEQUENCE [LARGE SCALE GENOMIC DNA]</scope>
    <source>
        <strain evidence="2">K_DeepCast_65m_m2_236</strain>
    </source>
</reference>
<dbReference type="SUPFAM" id="SSF102114">
    <property type="entry name" value="Radical SAM enzymes"/>
    <property type="match status" value="1"/>
</dbReference>
<dbReference type="GO" id="GO:0003824">
    <property type="term" value="F:catalytic activity"/>
    <property type="evidence" value="ECO:0007669"/>
    <property type="project" value="InterPro"/>
</dbReference>
<sequence>RYCQAGFIYLPVRERSAEDVVKLTSDTIRCTGYEEFSLFSLSSGDYTQSREVVQPLTEQNSPLGASMSLPSLRVDSFSLEMATAAQHIRKSTFTFAPEAGSQRMRDIINKNISEQEIRYAISETYRAGWQALKLYLMIGLPNETHEDVVAIVDLIDTIKRDCDAIRRADPRPRPPIRINLTISTFVPKPHVPFQWRAQDTLEEITAKQQYLFVEMKKRGVKVNAHDKHTSILEAVLSRGDRRLCRMVKRAWELGAAHDAWSEHHRPEIWERAAQETGVDFAFYAHTKWDYEWTLPWDIIDSGITKRHLVRDDKLSDELYQNDHCSKKCWGCGVCFLHDVHHDLAGKALDKIDCSAPPKAPAFEIADNHPPHDKMQRVRARFTKLGDIRWISHLDLMRLFERALRRAALPVTFSQGFNPRPSVEFAAPLALGITSQAELVDVYLGTKVDPSDYLVRLNAALPAEVQLSEAWDTPIKGSSLMALAEEATYRVTVSEPVPSAAWDAFLARGTIPYVKQGKTGAKTVELRPLILGIQTETPTTVVLRLKTGSRGNGKPEDVVDALGIFLETDIATVDVHRTDLVLTAEAHQGSRLPVLKDLAMAEAEAQADHLEKFEHLMVY</sequence>
<comment type="caution">
    <text evidence="2">The sequence shown here is derived from an EMBL/GenBank/DDBJ whole genome shotgun (WGS) entry which is preliminary data.</text>
</comment>
<dbReference type="SMART" id="SM00729">
    <property type="entry name" value="Elp3"/>
    <property type="match status" value="1"/>
</dbReference>
<dbReference type="AlphaFoldDB" id="A0A938BN17"/>
<dbReference type="Gene3D" id="3.80.30.20">
    <property type="entry name" value="tm_1862 like domain"/>
    <property type="match status" value="1"/>
</dbReference>
<dbReference type="Pfam" id="PF10105">
    <property type="entry name" value="DUF2344"/>
    <property type="match status" value="1"/>
</dbReference>
<name>A0A938BN17_9BACT</name>
<evidence type="ECO:0000313" key="2">
    <source>
        <dbReference type="EMBL" id="MBM3274878.1"/>
    </source>
</evidence>
<dbReference type="InterPro" id="IPR058240">
    <property type="entry name" value="rSAM_sf"/>
</dbReference>